<dbReference type="PRINTS" id="PR00111">
    <property type="entry name" value="ABHYDROLASE"/>
</dbReference>
<reference evidence="4" key="1">
    <citation type="submission" date="2013-07" db="EMBL/GenBank/DDBJ databases">
        <title>The genome of Eucalyptus grandis.</title>
        <authorList>
            <person name="Schmutz J."/>
            <person name="Hayes R."/>
            <person name="Myburg A."/>
            <person name="Tuskan G."/>
            <person name="Grattapaglia D."/>
            <person name="Rokhsar D.S."/>
        </authorList>
    </citation>
    <scope>NUCLEOTIDE SEQUENCE</scope>
    <source>
        <tissue evidence="4">Leaf extractions</tissue>
    </source>
</reference>
<dbReference type="AlphaFoldDB" id="A0A058ZSE6"/>
<dbReference type="Pfam" id="PF12697">
    <property type="entry name" value="Abhydrolase_6"/>
    <property type="match status" value="1"/>
</dbReference>
<organism evidence="4">
    <name type="scientific">Eucalyptus grandis</name>
    <name type="common">Flooded gum</name>
    <dbReference type="NCBI Taxonomy" id="71139"/>
    <lineage>
        <taxon>Eukaryota</taxon>
        <taxon>Viridiplantae</taxon>
        <taxon>Streptophyta</taxon>
        <taxon>Embryophyta</taxon>
        <taxon>Tracheophyta</taxon>
        <taxon>Spermatophyta</taxon>
        <taxon>Magnoliopsida</taxon>
        <taxon>eudicotyledons</taxon>
        <taxon>Gunneridae</taxon>
        <taxon>Pentapetalae</taxon>
        <taxon>rosids</taxon>
        <taxon>malvids</taxon>
        <taxon>Myrtales</taxon>
        <taxon>Myrtaceae</taxon>
        <taxon>Myrtoideae</taxon>
        <taxon>Eucalypteae</taxon>
        <taxon>Eucalyptus</taxon>
    </lineage>
</organism>
<dbReference type="InterPro" id="IPR000073">
    <property type="entry name" value="AB_hydrolase_1"/>
</dbReference>
<dbReference type="eggNOG" id="ENOG502QQWN">
    <property type="taxonomic scope" value="Eukaryota"/>
</dbReference>
<reference evidence="3" key="2">
    <citation type="journal article" date="2014" name="Nature">
        <title>The genome of Eucalyptus grandis.</title>
        <authorList>
            <person name="Myburg A.A."/>
            <person name="Grattapaglia D."/>
            <person name="Tuskan G.A."/>
            <person name="Hellsten U."/>
            <person name="Hayes R.D."/>
            <person name="Grimwood J."/>
            <person name="Jenkins J."/>
            <person name="Lindquist E."/>
            <person name="Tice H."/>
            <person name="Bauer D."/>
            <person name="Goodstein D.M."/>
            <person name="Dubchak I."/>
            <person name="Poliakov A."/>
            <person name="Mizrachi E."/>
            <person name="Kullan A.R."/>
            <person name="Hussey S.G."/>
            <person name="Pinard D."/>
            <person name="van der Merwe K."/>
            <person name="Singh P."/>
            <person name="van Jaarsveld I."/>
            <person name="Silva-Junior O.B."/>
            <person name="Togawa R.C."/>
            <person name="Pappas M.R."/>
            <person name="Faria D.A."/>
            <person name="Sansaloni C.P."/>
            <person name="Petroli C.D."/>
            <person name="Yang X."/>
            <person name="Ranjan P."/>
            <person name="Tschaplinski T.J."/>
            <person name="Ye C.Y."/>
            <person name="Li T."/>
            <person name="Sterck L."/>
            <person name="Vanneste K."/>
            <person name="Murat F."/>
            <person name="Soler M."/>
            <person name="Clemente H.S."/>
            <person name="Saidi N."/>
            <person name="Cassan-Wang H."/>
            <person name="Dunand C."/>
            <person name="Hefer C.A."/>
            <person name="Bornberg-Bauer E."/>
            <person name="Kersting A.R."/>
            <person name="Vining K."/>
            <person name="Amarasinghe V."/>
            <person name="Ranik M."/>
            <person name="Naithani S."/>
            <person name="Elser J."/>
            <person name="Boyd A.E."/>
            <person name="Liston A."/>
            <person name="Spatafora J.W."/>
            <person name="Dharmwardhana P."/>
            <person name="Raja R."/>
            <person name="Sullivan C."/>
            <person name="Romanel E."/>
            <person name="Alves-Ferreira M."/>
            <person name="Kulheim C."/>
            <person name="Foley W."/>
            <person name="Carocha V."/>
            <person name="Paiva J."/>
            <person name="Kudrna D."/>
            <person name="Brommonschenkel S.H."/>
            <person name="Pasquali G."/>
            <person name="Byrne M."/>
            <person name="Rigault P."/>
            <person name="Tibbits J."/>
            <person name="Spokevicius A."/>
            <person name="Jones R.C."/>
            <person name="Steane D.A."/>
            <person name="Vaillancourt R.E."/>
            <person name="Potts B.M."/>
            <person name="Joubert F."/>
            <person name="Barry K."/>
            <person name="Pappas G.J."/>
            <person name="Strauss S.H."/>
            <person name="Jaiswal P."/>
            <person name="Grima-Pettenati J."/>
            <person name="Salse J."/>
            <person name="Van de Peer Y."/>
            <person name="Rokhsar D.S."/>
            <person name="Schmutz J."/>
        </authorList>
    </citation>
    <scope>NUCLEOTIDE SEQUENCE</scope>
    <source>
        <tissue evidence="3">Leaf extractions</tissue>
    </source>
</reference>
<dbReference type="PANTHER" id="PTHR10992">
    <property type="entry name" value="METHYLESTERASE FAMILY MEMBER"/>
    <property type="match status" value="1"/>
</dbReference>
<keyword evidence="1" id="KW-0732">Signal</keyword>
<reference evidence="3" key="4">
    <citation type="submission" date="2023-07" db="EMBL/GenBank/DDBJ databases">
        <authorList>
            <person name="Myburg A.A."/>
            <person name="Grattapaglia D."/>
            <person name="Tuskan G.A."/>
            <person name="Hellsten U."/>
            <person name="Hayes R.D."/>
            <person name="Grimwood J."/>
            <person name="Jenkins J."/>
            <person name="Lindquist E."/>
            <person name="Tice H."/>
            <person name="Bauer D."/>
            <person name="Goodstein D.M."/>
            <person name="Dubchak I."/>
            <person name="Poliakov A."/>
            <person name="Mizrachi E."/>
            <person name="Kullan A.R."/>
            <person name="Hussey S.G."/>
            <person name="Pinard D."/>
            <person name="Van D.M."/>
            <person name="Singh P."/>
            <person name="Van J.I."/>
            <person name="Silva-Junior O.B."/>
            <person name="Togawa R.C."/>
            <person name="Pappas M.R."/>
            <person name="Faria D.A."/>
            <person name="Sansaloni C.P."/>
            <person name="Petroli C.D."/>
            <person name="Yang X."/>
            <person name="Ranjan P."/>
            <person name="Tschaplinski T.J."/>
            <person name="Ye C.Y."/>
            <person name="Li T."/>
            <person name="Sterck L."/>
            <person name="Vanneste K."/>
            <person name="Murat F."/>
            <person name="Soler M."/>
            <person name="Clemente H.S."/>
            <person name="Saidi N."/>
            <person name="Cassan-Wang H."/>
            <person name="Dunand C."/>
            <person name="Hefer C.A."/>
            <person name="Bornberg-Bauer E."/>
            <person name="Kersting A.R."/>
            <person name="Vining K."/>
            <person name="Amarasinghe V."/>
            <person name="Ranik M."/>
            <person name="Naithani S."/>
            <person name="Elser J."/>
            <person name="Boyd A.E."/>
            <person name="Liston A."/>
            <person name="Spatafora J.W."/>
            <person name="Dharmwardhana P."/>
            <person name="Raja R."/>
            <person name="Sullivan C."/>
            <person name="Romanel E."/>
            <person name="Alves-Ferreira M."/>
            <person name="Kulheim C."/>
            <person name="Foley W."/>
            <person name="Carocha V."/>
            <person name="Paiva J."/>
            <person name="Kudrna D."/>
            <person name="Brommonschenkel S.H."/>
            <person name="Pasquali G."/>
            <person name="Byrne M."/>
            <person name="Rigault P."/>
            <person name="Tibbits J."/>
            <person name="Spokevicius A."/>
            <person name="Jones R.C."/>
            <person name="Steane D.A."/>
            <person name="Vaillancourt R.E."/>
            <person name="Potts B.M."/>
            <person name="Joubert F."/>
            <person name="Barry K."/>
            <person name="Pappas G.J."/>
            <person name="Strauss S.H."/>
            <person name="Jaiswal P."/>
            <person name="Grima-Pettenati J."/>
            <person name="Salse J."/>
            <person name="Van D.P."/>
            <person name="Rokhsar D.S."/>
            <person name="Schmutz J."/>
        </authorList>
    </citation>
    <scope>NUCLEOTIDE SEQUENCE</scope>
    <source>
        <tissue evidence="3">Leaf extractions</tissue>
    </source>
</reference>
<dbReference type="InterPro" id="IPR029058">
    <property type="entry name" value="AB_hydrolase_fold"/>
</dbReference>
<dbReference type="GO" id="GO:0009694">
    <property type="term" value="P:jasmonic acid metabolic process"/>
    <property type="evidence" value="ECO:0000318"/>
    <property type="project" value="GO_Central"/>
</dbReference>
<keyword evidence="5" id="KW-1185">Reference proteome</keyword>
<reference evidence="3" key="3">
    <citation type="submission" date="2023-04" db="EMBL/GenBank/DDBJ databases">
        <title>WGS assembly of Eucalyptus grandis.</title>
        <authorList>
            <person name="Myburg A."/>
            <person name="Grattapaglia D."/>
            <person name="Tuskan G."/>
            <person name="Hellsten U."/>
            <person name="Hayes R."/>
            <person name="Grimwood J."/>
            <person name="Jenkins J."/>
            <person name="Lindquist E."/>
            <person name="Tice H."/>
            <person name="Bauer D."/>
            <person name="Goodstein D."/>
            <person name="Dubchak I."/>
            <person name="Poliakov A."/>
            <person name="Mizrachi E."/>
            <person name="Kullan A."/>
            <person name="Hussey S."/>
            <person name="Pinard D."/>
            <person name="Van D."/>
            <person name="Singh P."/>
            <person name="Van J."/>
            <person name="Silva-Junior O."/>
            <person name="Togawa R."/>
            <person name="Pappas M."/>
            <person name="Faria D."/>
            <person name="Sansaloni C."/>
            <person name="Petroli C."/>
            <person name="Yang X."/>
            <person name="Ranjan P."/>
            <person name="Tschaplinski T."/>
            <person name="Ye C."/>
            <person name="Li T."/>
            <person name="Sterck L."/>
            <person name="Vanneste K."/>
            <person name="Murat F."/>
            <person name="Soler M."/>
            <person name="Clemente H."/>
            <person name="Saidi N."/>
            <person name="Cassan-Wang H."/>
            <person name="Dunand C."/>
            <person name="Hefer C."/>
            <person name="Bornberg-Bauer E."/>
            <person name="Kersting A."/>
            <person name="Vining K."/>
            <person name="Amarasinghe V."/>
            <person name="Ranik M."/>
            <person name="Naithani S."/>
            <person name="Elser J."/>
            <person name="Boyd A."/>
            <person name="Liston A."/>
            <person name="Spatafora J."/>
            <person name="Dharmwardhana P."/>
            <person name="Raja R."/>
            <person name="Sullivan C."/>
            <person name="Romanel E."/>
            <person name="Alves-Ferreira M."/>
            <person name="Kulheim C."/>
            <person name="Foley W."/>
            <person name="Carocha V."/>
            <person name="Paiva J."/>
            <person name="Kudrna D."/>
            <person name="Brommonschenkel S."/>
            <person name="Pasquali G."/>
            <person name="Byrne M."/>
            <person name="Rigault P."/>
            <person name="Tibbits J."/>
            <person name="Spokevicius A."/>
            <person name="Jones R."/>
            <person name="Steane D."/>
            <person name="Vaillancourt R."/>
            <person name="Potts B."/>
            <person name="Joubert F."/>
            <person name="Barry K."/>
            <person name="Pappas G."/>
            <person name="Strauss S."/>
            <person name="Jaiswal P."/>
            <person name="Grima-Pettenati J."/>
            <person name="Salse J."/>
            <person name="Van D."/>
            <person name="Rokhsar D."/>
            <person name="Schmutz J."/>
        </authorList>
    </citation>
    <scope>NUCLEOTIDE SEQUENCE</scope>
    <source>
        <tissue evidence="3">Leaf extractions</tissue>
    </source>
</reference>
<dbReference type="InterPro" id="IPR045889">
    <property type="entry name" value="MES/HNL"/>
</dbReference>
<accession>A0A058ZSE6</accession>
<dbReference type="FunFam" id="3.40.50.1820:FF:000051">
    <property type="entry name" value="(S)-hydroxynitrile lyase"/>
    <property type="match status" value="1"/>
</dbReference>
<protein>
    <recommendedName>
        <fullName evidence="2">AB hydrolase-1 domain-containing protein</fullName>
    </recommendedName>
</protein>
<gene>
    <name evidence="4" type="ORF">EUGRSUZ_L02277</name>
</gene>
<dbReference type="Proteomes" id="UP000030711">
    <property type="component" value="Unassembled WGS sequence"/>
</dbReference>
<sequence length="289" mass="32211">MDKNLNLASLAFLILFLFCFEQNEASFESKHFVLVHGSGHGAWCWYKIATLLRSAGHRVTAPDLAASGIDLLQAKSLQSISEYFKPLRDVMEGLASHERVILVGHSLGGLALSQVMEKFPERIVRVLIALAVFVSALMPGPELNVSTVNQESLRRSPPVLDSHYTYDNGPNNPPTTFSFGPTFLASTVYQLSPIEDLTLANMLLRPLRLFSDEDMSRQITLSQKNYGSVRRIVVLSEEDKLVPKDLVEWMIRHNPPDEVLKVKGSDHMVMMSKPAELGAILQKTASKYC</sequence>
<name>A0A058ZSE6_EUCGR</name>
<dbReference type="SUPFAM" id="SSF53474">
    <property type="entry name" value="alpha/beta-Hydrolases"/>
    <property type="match status" value="1"/>
</dbReference>
<dbReference type="Gene3D" id="3.40.50.1820">
    <property type="entry name" value="alpha/beta hydrolase"/>
    <property type="match status" value="1"/>
</dbReference>
<dbReference type="EMBL" id="KK199493">
    <property type="protein sequence ID" value="KCW44286.1"/>
    <property type="molecule type" value="Genomic_DNA"/>
</dbReference>
<evidence type="ECO:0000313" key="4">
    <source>
        <dbReference type="EMBL" id="KCW44286.1"/>
    </source>
</evidence>
<evidence type="ECO:0000313" key="3">
    <source>
        <dbReference type="EMBL" id="KAK2631914.1"/>
    </source>
</evidence>
<evidence type="ECO:0000259" key="2">
    <source>
        <dbReference type="Pfam" id="PF12697"/>
    </source>
</evidence>
<dbReference type="OMA" id="FMEFMEY"/>
<dbReference type="PANTHER" id="PTHR10992:SF1002">
    <property type="entry name" value="SALICYLIC ACID-BINDING PROTEIN 2-LIKE"/>
    <property type="match status" value="1"/>
</dbReference>
<dbReference type="GO" id="GO:0080030">
    <property type="term" value="F:methyl indole-3-acetate esterase activity"/>
    <property type="evidence" value="ECO:0000318"/>
    <property type="project" value="GO_Central"/>
</dbReference>
<dbReference type="EMBL" id="MU848976">
    <property type="protein sequence ID" value="KAK2631914.1"/>
    <property type="molecule type" value="Genomic_DNA"/>
</dbReference>
<dbReference type="GO" id="GO:0080031">
    <property type="term" value="F:methyl salicylate esterase activity"/>
    <property type="evidence" value="ECO:0000318"/>
    <property type="project" value="GO_Central"/>
</dbReference>
<evidence type="ECO:0000256" key="1">
    <source>
        <dbReference type="SAM" id="SignalP"/>
    </source>
</evidence>
<dbReference type="InParanoid" id="A0A058ZSE6"/>
<feature type="domain" description="AB hydrolase-1" evidence="2">
    <location>
        <begin position="32"/>
        <end position="277"/>
    </location>
</feature>
<dbReference type="GO" id="GO:0080032">
    <property type="term" value="F:methyl jasmonate esterase activity"/>
    <property type="evidence" value="ECO:0000318"/>
    <property type="project" value="GO_Central"/>
</dbReference>
<dbReference type="Gramene" id="KCW44286">
    <property type="protein sequence ID" value="KCW44286"/>
    <property type="gene ID" value="EUGRSUZ_L02277"/>
</dbReference>
<dbReference type="GO" id="GO:0009696">
    <property type="term" value="P:salicylic acid metabolic process"/>
    <property type="evidence" value="ECO:0000318"/>
    <property type="project" value="GO_Central"/>
</dbReference>
<evidence type="ECO:0000313" key="5">
    <source>
        <dbReference type="Proteomes" id="UP000030711"/>
    </source>
</evidence>
<feature type="signal peptide" evidence="1">
    <location>
        <begin position="1"/>
        <end position="25"/>
    </location>
</feature>
<proteinExistence type="predicted"/>
<feature type="chain" id="PRO_5042325748" description="AB hydrolase-1 domain-containing protein" evidence="1">
    <location>
        <begin position="26"/>
        <end position="289"/>
    </location>
</feature>